<gene>
    <name evidence="8" type="ORF">B4915_00290</name>
    <name evidence="9" type="ORF">B4915_00535</name>
</gene>
<evidence type="ECO:0000313" key="9">
    <source>
        <dbReference type="EMBL" id="PRI12587.1"/>
    </source>
</evidence>
<feature type="transmembrane region" description="Helical" evidence="6">
    <location>
        <begin position="6"/>
        <end position="27"/>
    </location>
</feature>
<comment type="subcellular location">
    <subcellularLocation>
        <location evidence="1">Cell membrane</location>
        <topology evidence="1">Multi-pass membrane protein</topology>
    </subcellularLocation>
</comment>
<dbReference type="AlphaFoldDB" id="A0A2S9QSL8"/>
<organism evidence="9 10">
    <name type="scientific">Leucobacter massiliensis</name>
    <dbReference type="NCBI Taxonomy" id="1686285"/>
    <lineage>
        <taxon>Bacteria</taxon>
        <taxon>Bacillati</taxon>
        <taxon>Actinomycetota</taxon>
        <taxon>Actinomycetes</taxon>
        <taxon>Micrococcales</taxon>
        <taxon>Microbacteriaceae</taxon>
        <taxon>Leucobacter</taxon>
    </lineage>
</organism>
<feature type="transmembrane region" description="Helical" evidence="6">
    <location>
        <begin position="124"/>
        <end position="145"/>
    </location>
</feature>
<sequence>MTPRRLFRIFAFAELLTWAGLIAALILRASGVSEAWVTPAGGIHGFVFLSYCVVTVLVWVDARWRFSWGVLGLASAVVPFATLPFELVIDRRGMLPRRWRLGSGGEAPRRFPERVLAWVLGHPWLALLLLAVAVTAVFILLLWLGSPVPKR</sequence>
<dbReference type="GO" id="GO:0005886">
    <property type="term" value="C:plasma membrane"/>
    <property type="evidence" value="ECO:0007669"/>
    <property type="project" value="UniProtKB-SubCell"/>
</dbReference>
<evidence type="ECO:0000313" key="10">
    <source>
        <dbReference type="Proteomes" id="UP000238650"/>
    </source>
</evidence>
<dbReference type="Pfam" id="PF12823">
    <property type="entry name" value="DUF3817"/>
    <property type="match status" value="1"/>
</dbReference>
<dbReference type="Proteomes" id="UP000238650">
    <property type="component" value="Unassembled WGS sequence"/>
</dbReference>
<keyword evidence="2" id="KW-1003">Cell membrane</keyword>
<dbReference type="OrthoDB" id="3396203at2"/>
<comment type="caution">
    <text evidence="9">The sequence shown here is derived from an EMBL/GenBank/DDBJ whole genome shotgun (WGS) entry which is preliminary data.</text>
</comment>
<dbReference type="NCBIfam" id="TIGR03954">
    <property type="entry name" value="integ_memb_HG"/>
    <property type="match status" value="1"/>
</dbReference>
<feature type="domain" description="DUF3817" evidence="7">
    <location>
        <begin position="5"/>
        <end position="89"/>
    </location>
</feature>
<proteinExistence type="predicted"/>
<dbReference type="InterPro" id="IPR023845">
    <property type="entry name" value="DUF3817_TM"/>
</dbReference>
<feature type="transmembrane region" description="Helical" evidence="6">
    <location>
        <begin position="39"/>
        <end position="60"/>
    </location>
</feature>
<evidence type="ECO:0000256" key="4">
    <source>
        <dbReference type="ARBA" id="ARBA00022989"/>
    </source>
</evidence>
<evidence type="ECO:0000256" key="3">
    <source>
        <dbReference type="ARBA" id="ARBA00022692"/>
    </source>
</evidence>
<keyword evidence="3 6" id="KW-0812">Transmembrane</keyword>
<keyword evidence="4 6" id="KW-1133">Transmembrane helix</keyword>
<dbReference type="RefSeq" id="WP_105803896.1">
    <property type="nucleotide sequence ID" value="NZ_MWZD01000008.1"/>
</dbReference>
<dbReference type="EMBL" id="MWZD01000008">
    <property type="protein sequence ID" value="PRI12587.1"/>
    <property type="molecule type" value="Genomic_DNA"/>
</dbReference>
<evidence type="ECO:0000313" key="8">
    <source>
        <dbReference type="EMBL" id="PRI12544.1"/>
    </source>
</evidence>
<evidence type="ECO:0000259" key="7">
    <source>
        <dbReference type="Pfam" id="PF12823"/>
    </source>
</evidence>
<reference evidence="9 10" key="1">
    <citation type="journal article" date="2017" name="New Microbes New Infect">
        <title>Genome sequence of 'Leucobacter massiliensis' sp. nov. isolated from human pharynx after travel to the 2014 Hajj.</title>
        <authorList>
            <person name="Leangapichart T."/>
            <person name="Gautret P."/>
            <person name="Nguyen T.T."/>
            <person name="Armstrong N."/>
            <person name="Rolain J.M."/>
        </authorList>
    </citation>
    <scope>NUCLEOTIDE SEQUENCE [LARGE SCALE GENOMIC DNA]</scope>
    <source>
        <strain evidence="9 10">122RC15</strain>
    </source>
</reference>
<dbReference type="PANTHER" id="PTHR40077">
    <property type="entry name" value="MEMBRANE PROTEIN-RELATED"/>
    <property type="match status" value="1"/>
</dbReference>
<keyword evidence="5 6" id="KW-0472">Membrane</keyword>
<dbReference type="PANTHER" id="PTHR40077:SF1">
    <property type="entry name" value="MEMBRANE PROTEIN"/>
    <property type="match status" value="1"/>
</dbReference>
<evidence type="ECO:0000256" key="1">
    <source>
        <dbReference type="ARBA" id="ARBA00004651"/>
    </source>
</evidence>
<accession>A0A2S9QSL8</accession>
<name>A0A2S9QSL8_9MICO</name>
<keyword evidence="10" id="KW-1185">Reference proteome</keyword>
<feature type="transmembrane region" description="Helical" evidence="6">
    <location>
        <begin position="66"/>
        <end position="89"/>
    </location>
</feature>
<evidence type="ECO:0000256" key="5">
    <source>
        <dbReference type="ARBA" id="ARBA00023136"/>
    </source>
</evidence>
<protein>
    <recommendedName>
        <fullName evidence="7">DUF3817 domain-containing protein</fullName>
    </recommendedName>
</protein>
<evidence type="ECO:0000256" key="6">
    <source>
        <dbReference type="SAM" id="Phobius"/>
    </source>
</evidence>
<evidence type="ECO:0000256" key="2">
    <source>
        <dbReference type="ARBA" id="ARBA00022475"/>
    </source>
</evidence>
<dbReference type="EMBL" id="MWZD01000008">
    <property type="protein sequence ID" value="PRI12544.1"/>
    <property type="molecule type" value="Genomic_DNA"/>
</dbReference>